<protein>
    <submittedName>
        <fullName evidence="4">ABC transporter F family member 5</fullName>
    </submittedName>
</protein>
<dbReference type="GO" id="GO:0005634">
    <property type="term" value="C:nucleus"/>
    <property type="evidence" value="ECO:0007669"/>
    <property type="project" value="TreeGrafter"/>
</dbReference>
<evidence type="ECO:0000313" key="3">
    <source>
        <dbReference type="EMBL" id="CAL1129769.1"/>
    </source>
</evidence>
<dbReference type="SUPFAM" id="SSF82199">
    <property type="entry name" value="SET domain"/>
    <property type="match status" value="2"/>
</dbReference>
<evidence type="ECO:0000256" key="1">
    <source>
        <dbReference type="SAM" id="MobiDB-lite"/>
    </source>
</evidence>
<dbReference type="InterPro" id="IPR046341">
    <property type="entry name" value="SET_dom_sf"/>
</dbReference>
<dbReference type="CDD" id="cd10527">
    <property type="entry name" value="SET_LSMT"/>
    <property type="match status" value="1"/>
</dbReference>
<feature type="region of interest" description="Disordered" evidence="1">
    <location>
        <begin position="352"/>
        <end position="372"/>
    </location>
</feature>
<organism evidence="2">
    <name type="scientific">Cladocopium goreaui</name>
    <dbReference type="NCBI Taxonomy" id="2562237"/>
    <lineage>
        <taxon>Eukaryota</taxon>
        <taxon>Sar</taxon>
        <taxon>Alveolata</taxon>
        <taxon>Dinophyceae</taxon>
        <taxon>Suessiales</taxon>
        <taxon>Symbiodiniaceae</taxon>
        <taxon>Cladocopium</taxon>
    </lineage>
</organism>
<sequence>MDSGRGKLPGKCIDTLQAWLREQGVWWDQEALQISSGVGGMGIISRKEIAAGSVLAEIPKSAVLSIRNTVLAADLAAAHLDLDPALRLAICAERALKSRSRWHGYFQSLLRPYESLPYLWSPTLRENLRGTDAEDTVKELMMELEAEAPLKGENDLEFAELRHILDRAPALKGVSIQMEDYLHAATLASSRAFTVDDFHLEALVPLADVFNHRCQKVPKGEAVREVSGKASKKPRGATGAARDAFGVWQGKVPPMQIALAETTEVHQAKRSGTGPSGHLMIYVLTDLAADVEIFNTYGEFSNDKLLQDYGFVLEQNAFNTVTLSRSFLEVAGCGRQMAWAMQHRKMLQLTQENSDDDMEGGEEEDPEEDPTVEVHGGISSNFVTFFELPNARGRARRGKKSWPVWPRQLRTLLAVLSTPCSQLDRQNWQIKQNQRRLWWNFRTRSLLRRALRRRWAQYPEPCEASEDRRRWRSCKAGETKDSLGLRIGEKEILEHFLKDVSPLSRKRRVLHEWLERHPSSEGRRGTGLGFELELAGDEFSTWNMLVQHEWD</sequence>
<dbReference type="EMBL" id="CAMXCT020000268">
    <property type="protein sequence ID" value="CAL1129769.1"/>
    <property type="molecule type" value="Genomic_DNA"/>
</dbReference>
<dbReference type="PANTHER" id="PTHR13271:SF34">
    <property type="entry name" value="N-LYSINE METHYLTRANSFERASE SETD6"/>
    <property type="match status" value="1"/>
</dbReference>
<evidence type="ECO:0000313" key="5">
    <source>
        <dbReference type="Proteomes" id="UP001152797"/>
    </source>
</evidence>
<reference evidence="3" key="2">
    <citation type="submission" date="2024-04" db="EMBL/GenBank/DDBJ databases">
        <authorList>
            <person name="Chen Y."/>
            <person name="Shah S."/>
            <person name="Dougan E. K."/>
            <person name="Thang M."/>
            <person name="Chan C."/>
        </authorList>
    </citation>
    <scope>NUCLEOTIDE SEQUENCE [LARGE SCALE GENOMIC DNA]</scope>
</reference>
<dbReference type="Proteomes" id="UP001152797">
    <property type="component" value="Unassembled WGS sequence"/>
</dbReference>
<dbReference type="Gene3D" id="3.90.1410.10">
    <property type="entry name" value="set domain protein methyltransferase, domain 1"/>
    <property type="match status" value="1"/>
</dbReference>
<dbReference type="EMBL" id="CAMXCT010000268">
    <property type="protein sequence ID" value="CAI3976394.1"/>
    <property type="molecule type" value="Genomic_DNA"/>
</dbReference>
<evidence type="ECO:0000313" key="2">
    <source>
        <dbReference type="EMBL" id="CAI3976394.1"/>
    </source>
</evidence>
<keyword evidence="5" id="KW-1185">Reference proteome</keyword>
<reference evidence="2" key="1">
    <citation type="submission" date="2022-10" db="EMBL/GenBank/DDBJ databases">
        <authorList>
            <person name="Chen Y."/>
            <person name="Dougan E. K."/>
            <person name="Chan C."/>
            <person name="Rhodes N."/>
            <person name="Thang M."/>
        </authorList>
    </citation>
    <scope>NUCLEOTIDE SEQUENCE</scope>
</reference>
<feature type="compositionally biased region" description="Acidic residues" evidence="1">
    <location>
        <begin position="353"/>
        <end position="371"/>
    </location>
</feature>
<dbReference type="OrthoDB" id="441812at2759"/>
<evidence type="ECO:0000313" key="4">
    <source>
        <dbReference type="EMBL" id="CAL4763706.1"/>
    </source>
</evidence>
<dbReference type="GO" id="GO:0016279">
    <property type="term" value="F:protein-lysine N-methyltransferase activity"/>
    <property type="evidence" value="ECO:0007669"/>
    <property type="project" value="TreeGrafter"/>
</dbReference>
<comment type="caution">
    <text evidence="2">The sequence shown here is derived from an EMBL/GenBank/DDBJ whole genome shotgun (WGS) entry which is preliminary data.</text>
</comment>
<proteinExistence type="predicted"/>
<dbReference type="EMBL" id="CAMXCT030000268">
    <property type="protein sequence ID" value="CAL4763706.1"/>
    <property type="molecule type" value="Genomic_DNA"/>
</dbReference>
<name>A0A9P1BN63_9DINO</name>
<dbReference type="InterPro" id="IPR050600">
    <property type="entry name" value="SETD3_SETD6_MTase"/>
</dbReference>
<dbReference type="AlphaFoldDB" id="A0A9P1BN63"/>
<dbReference type="PANTHER" id="PTHR13271">
    <property type="entry name" value="UNCHARACTERIZED PUTATIVE METHYLTRANSFERASE"/>
    <property type="match status" value="1"/>
</dbReference>
<accession>A0A9P1BN63</accession>
<gene>
    <name evidence="2" type="ORF">C1SCF055_LOCUS4617</name>
</gene>